<evidence type="ECO:0000313" key="4">
    <source>
        <dbReference type="EMBL" id="MBW93774.1"/>
    </source>
</evidence>
<proteinExistence type="predicted"/>
<dbReference type="InterPro" id="IPR035979">
    <property type="entry name" value="RBD_domain_sf"/>
</dbReference>
<dbReference type="Gene3D" id="3.30.70.330">
    <property type="match status" value="1"/>
</dbReference>
<feature type="domain" description="RRM" evidence="3">
    <location>
        <begin position="55"/>
        <end position="127"/>
    </location>
</feature>
<dbReference type="SUPFAM" id="SSF54928">
    <property type="entry name" value="RNA-binding domain, RBD"/>
    <property type="match status" value="1"/>
</dbReference>
<dbReference type="PANTHER" id="PTHR23236:SF102">
    <property type="entry name" value="POLYADENYLATE-BINDING PROTEIN 2-RELATED"/>
    <property type="match status" value="1"/>
</dbReference>
<protein>
    <submittedName>
        <fullName evidence="4">Polyadenylate-binding protein 3-like</fullName>
    </submittedName>
</protein>
<dbReference type="AlphaFoldDB" id="A0A2P2JJY8"/>
<dbReference type="PROSITE" id="PS50102">
    <property type="entry name" value="RRM"/>
    <property type="match status" value="1"/>
</dbReference>
<dbReference type="InterPro" id="IPR012677">
    <property type="entry name" value="Nucleotide-bd_a/b_plait_sf"/>
</dbReference>
<evidence type="ECO:0000256" key="2">
    <source>
        <dbReference type="PROSITE-ProRule" id="PRU00176"/>
    </source>
</evidence>
<dbReference type="Pfam" id="PF00076">
    <property type="entry name" value="RRM_1"/>
    <property type="match status" value="1"/>
</dbReference>
<keyword evidence="1 2" id="KW-0694">RNA-binding</keyword>
<dbReference type="GO" id="GO:0008143">
    <property type="term" value="F:poly(A) binding"/>
    <property type="evidence" value="ECO:0007669"/>
    <property type="project" value="TreeGrafter"/>
</dbReference>
<organism evidence="4">
    <name type="scientific">Rhizophora mucronata</name>
    <name type="common">Asiatic mangrove</name>
    <dbReference type="NCBI Taxonomy" id="61149"/>
    <lineage>
        <taxon>Eukaryota</taxon>
        <taxon>Viridiplantae</taxon>
        <taxon>Streptophyta</taxon>
        <taxon>Embryophyta</taxon>
        <taxon>Tracheophyta</taxon>
        <taxon>Spermatophyta</taxon>
        <taxon>Magnoliopsida</taxon>
        <taxon>eudicotyledons</taxon>
        <taxon>Gunneridae</taxon>
        <taxon>Pentapetalae</taxon>
        <taxon>rosids</taxon>
        <taxon>fabids</taxon>
        <taxon>Malpighiales</taxon>
        <taxon>Rhizophoraceae</taxon>
        <taxon>Rhizophora</taxon>
    </lineage>
</organism>
<dbReference type="CDD" id="cd12306">
    <property type="entry name" value="RRM_II_PABPs"/>
    <property type="match status" value="1"/>
</dbReference>
<reference evidence="4" key="1">
    <citation type="submission" date="2018-02" db="EMBL/GenBank/DDBJ databases">
        <title>Rhizophora mucronata_Transcriptome.</title>
        <authorList>
            <person name="Meera S.P."/>
            <person name="Sreeshan A."/>
            <person name="Augustine A."/>
        </authorList>
    </citation>
    <scope>NUCLEOTIDE SEQUENCE</scope>
    <source>
        <tissue evidence="4">Leaf</tissue>
    </source>
</reference>
<sequence length="179" mass="21184">MGLERSINQCCCMHAPIYQVQLWNWSILLQANSLNQLPFLSSLKIWLQKPCLNSVMQVDYACTPEEVQQHFQSCGTVNRVTILTDKFGQPKGFAYVEFLEVEAVQEALLLNESELHGRQLKVLPKRTNVPGMKQYRPRRFNPYMGYRPRRPYVPPYFYSPYGYGKVPRFRRPMRYMPYY</sequence>
<dbReference type="EMBL" id="GGEC01013291">
    <property type="protein sequence ID" value="MBW93774.1"/>
    <property type="molecule type" value="Transcribed_RNA"/>
</dbReference>
<evidence type="ECO:0000256" key="1">
    <source>
        <dbReference type="ARBA" id="ARBA00022884"/>
    </source>
</evidence>
<dbReference type="PANTHER" id="PTHR23236">
    <property type="entry name" value="EUKARYOTIC TRANSLATION INITIATION FACTOR 4B/4H"/>
    <property type="match status" value="1"/>
</dbReference>
<dbReference type="SMART" id="SM00360">
    <property type="entry name" value="RRM"/>
    <property type="match status" value="1"/>
</dbReference>
<accession>A0A2P2JJY8</accession>
<dbReference type="InterPro" id="IPR000504">
    <property type="entry name" value="RRM_dom"/>
</dbReference>
<name>A0A2P2JJY8_RHIMU</name>
<evidence type="ECO:0000259" key="3">
    <source>
        <dbReference type="PROSITE" id="PS50102"/>
    </source>
</evidence>